<dbReference type="GO" id="GO:0046914">
    <property type="term" value="F:transition metal ion binding"/>
    <property type="evidence" value="ECO:0007669"/>
    <property type="project" value="InterPro"/>
</dbReference>
<proteinExistence type="inferred from homology"/>
<dbReference type="GO" id="GO:0003700">
    <property type="term" value="F:DNA-binding transcription factor activity"/>
    <property type="evidence" value="ECO:0007669"/>
    <property type="project" value="InterPro"/>
</dbReference>
<dbReference type="EMBL" id="SEHH01000035">
    <property type="protein sequence ID" value="TBX49080.1"/>
    <property type="molecule type" value="Genomic_DNA"/>
</dbReference>
<dbReference type="Proteomes" id="UP000277896">
    <property type="component" value="Chromosome"/>
</dbReference>
<keyword evidence="4" id="KW-0963">Cytoplasm</keyword>
<organism evidence="16 19">
    <name type="scientific">Lactiplantibacillus paraplantarum</name>
    <dbReference type="NCBI Taxonomy" id="60520"/>
    <lineage>
        <taxon>Bacteria</taxon>
        <taxon>Bacillati</taxon>
        <taxon>Bacillota</taxon>
        <taxon>Bacilli</taxon>
        <taxon>Lactobacillales</taxon>
        <taxon>Lactobacillaceae</taxon>
        <taxon>Lactiplantibacillus</taxon>
    </lineage>
</organism>
<dbReference type="GeneID" id="79806653"/>
<dbReference type="InterPro" id="IPR007167">
    <property type="entry name" value="Fe-transptr_FeoA-like"/>
</dbReference>
<dbReference type="SUPFAM" id="SSF46785">
    <property type="entry name" value="Winged helix' DNA-binding domain"/>
    <property type="match status" value="1"/>
</dbReference>
<evidence type="ECO:0000256" key="10">
    <source>
        <dbReference type="ARBA" id="ARBA00023163"/>
    </source>
</evidence>
<dbReference type="HOGENOM" id="CLU_069532_0_2_9"/>
<dbReference type="Pfam" id="PF04023">
    <property type="entry name" value="FeoA"/>
    <property type="match status" value="1"/>
</dbReference>
<evidence type="ECO:0000256" key="1">
    <source>
        <dbReference type="ARBA" id="ARBA00004496"/>
    </source>
</evidence>
<evidence type="ECO:0000256" key="6">
    <source>
        <dbReference type="ARBA" id="ARBA00023004"/>
    </source>
</evidence>
<dbReference type="GO" id="GO:0003677">
    <property type="term" value="F:DNA binding"/>
    <property type="evidence" value="ECO:0007669"/>
    <property type="project" value="UniProtKB-KW"/>
</dbReference>
<evidence type="ECO:0000256" key="5">
    <source>
        <dbReference type="ARBA" id="ARBA00022491"/>
    </source>
</evidence>
<dbReference type="PANTHER" id="PTHR33238:SF11">
    <property type="entry name" value="TRANSCRIPTIONAL REGULATOR MNTR"/>
    <property type="match status" value="1"/>
</dbReference>
<reference evidence="15 17" key="1">
    <citation type="submission" date="2017-04" db="EMBL/GenBank/DDBJ databases">
        <title>In vitro and in silico characterization of Lactobacillus paraplantarum D2-1, a starter culture for soymilk fermentation.</title>
        <authorList>
            <person name="Endo A."/>
            <person name="Sasaki F."/>
            <person name="Maeno S."/>
            <person name="Kanesaki Y."/>
            <person name="Kubota E."/>
            <person name="Torres G.A."/>
            <person name="Tomita S."/>
            <person name="Nakagawa J."/>
        </authorList>
    </citation>
    <scope>NUCLEOTIDE SEQUENCE [LARGE SCALE GENOMIC DNA]</scope>
    <source>
        <strain evidence="15 17">D2-1</strain>
    </source>
</reference>
<dbReference type="eggNOG" id="COG1321">
    <property type="taxonomic scope" value="Bacteria"/>
</dbReference>
<keyword evidence="5" id="KW-0678">Repressor</keyword>
<dbReference type="InterPro" id="IPR022689">
    <property type="entry name" value="Iron_dep_repressor"/>
</dbReference>
<dbReference type="Proteomes" id="UP000236162">
    <property type="component" value="Unassembled WGS sequence"/>
</dbReference>
<dbReference type="Pfam" id="PF02742">
    <property type="entry name" value="Fe_dep_repr_C"/>
    <property type="match status" value="1"/>
</dbReference>
<dbReference type="AlphaFoldDB" id="A0A098R819"/>
<accession>A0A098R819</accession>
<dbReference type="Pfam" id="PF01325">
    <property type="entry name" value="Fe_dep_repress"/>
    <property type="match status" value="1"/>
</dbReference>
<dbReference type="InterPro" id="IPR036388">
    <property type="entry name" value="WH-like_DNA-bd_sf"/>
</dbReference>
<evidence type="ECO:0000256" key="4">
    <source>
        <dbReference type="ARBA" id="ARBA00022490"/>
    </source>
</evidence>
<dbReference type="InterPro" id="IPR008988">
    <property type="entry name" value="Transcriptional_repressor_C"/>
</dbReference>
<dbReference type="InterPro" id="IPR036390">
    <property type="entry name" value="WH_DNA-bd_sf"/>
</dbReference>
<dbReference type="GO" id="GO:0005737">
    <property type="term" value="C:cytoplasm"/>
    <property type="evidence" value="ECO:0007669"/>
    <property type="project" value="UniProtKB-SubCell"/>
</dbReference>
<comment type="similarity">
    <text evidence="2">Belongs to the DtxR/MntR family.</text>
</comment>
<dbReference type="Gene3D" id="2.30.30.90">
    <property type="match status" value="1"/>
</dbReference>
<dbReference type="SUPFAM" id="SSF47979">
    <property type="entry name" value="Iron-dependent repressor protein, dimerization domain"/>
    <property type="match status" value="1"/>
</dbReference>
<dbReference type="PANTHER" id="PTHR33238">
    <property type="entry name" value="IRON (METAL) DEPENDENT REPRESSOR, DTXR FAMILY"/>
    <property type="match status" value="1"/>
</dbReference>
<dbReference type="GO" id="GO:0046983">
    <property type="term" value="F:protein dimerization activity"/>
    <property type="evidence" value="ECO:0007669"/>
    <property type="project" value="InterPro"/>
</dbReference>
<keyword evidence="8" id="KW-0238">DNA-binding</keyword>
<evidence type="ECO:0000313" key="18">
    <source>
        <dbReference type="Proteomes" id="UP000277896"/>
    </source>
</evidence>
<dbReference type="InterPro" id="IPR050536">
    <property type="entry name" value="DtxR_MntR_Metal-Reg"/>
</dbReference>
<comment type="subcellular location">
    <subcellularLocation>
        <location evidence="1">Cytoplasm</location>
    </subcellularLocation>
</comment>
<dbReference type="Gene3D" id="1.10.10.10">
    <property type="entry name" value="Winged helix-like DNA-binding domain superfamily/Winged helix DNA-binding domain"/>
    <property type="match status" value="1"/>
</dbReference>
<reference evidence="16 19" key="3">
    <citation type="submission" date="2019-01" db="EMBL/GenBank/DDBJ databases">
        <title>Draft genome sequence of Lactobacillus paraplantarum OSY-TC318, a Producer of the novel lantibiotic Paraplantaracin TC318.</title>
        <authorList>
            <person name="Hussein W.E."/>
            <person name="Huang E."/>
            <person name="Yousef A.E."/>
        </authorList>
    </citation>
    <scope>NUCLEOTIDE SEQUENCE [LARGE SCALE GENOMIC DNA]</scope>
    <source>
        <strain evidence="16 19">OSY-TC318</strain>
    </source>
</reference>
<keyword evidence="10" id="KW-0804">Transcription</keyword>
<keyword evidence="7" id="KW-0805">Transcription regulation</keyword>
<dbReference type="KEGG" id="lpx:ASU28_01195"/>
<comment type="subunit">
    <text evidence="3">Homodimer.</text>
</comment>
<keyword evidence="9" id="KW-0010">Activator</keyword>
<dbReference type="Proteomes" id="UP000292648">
    <property type="component" value="Unassembled WGS sequence"/>
</dbReference>
<dbReference type="RefSeq" id="WP_021730244.1">
    <property type="nucleotide sequence ID" value="NZ_AVAI01000027.1"/>
</dbReference>
<evidence type="ECO:0000256" key="2">
    <source>
        <dbReference type="ARBA" id="ARBA00007871"/>
    </source>
</evidence>
<dbReference type="PROSITE" id="PS50944">
    <property type="entry name" value="HTH_DTXR"/>
    <property type="match status" value="1"/>
</dbReference>
<dbReference type="EMBL" id="BDOR01000007">
    <property type="protein sequence ID" value="GBF02071.1"/>
    <property type="molecule type" value="Genomic_DNA"/>
</dbReference>
<keyword evidence="6" id="KW-0408">Iron</keyword>
<evidence type="ECO:0000313" key="19">
    <source>
        <dbReference type="Proteomes" id="UP000292648"/>
    </source>
</evidence>
<dbReference type="InterPro" id="IPR001367">
    <property type="entry name" value="Fe_dep_repressor"/>
</dbReference>
<evidence type="ECO:0000256" key="8">
    <source>
        <dbReference type="ARBA" id="ARBA00023125"/>
    </source>
</evidence>
<evidence type="ECO:0000313" key="16">
    <source>
        <dbReference type="EMBL" id="TBX49080.1"/>
    </source>
</evidence>
<keyword evidence="17" id="KW-1185">Reference proteome</keyword>
<evidence type="ECO:0000313" key="14">
    <source>
        <dbReference type="EMBL" id="AYJ38020.1"/>
    </source>
</evidence>
<dbReference type="InterPro" id="IPR022687">
    <property type="entry name" value="HTH_DTXR"/>
</dbReference>
<feature type="domain" description="HTH dtxR-type" evidence="13">
    <location>
        <begin position="1"/>
        <end position="62"/>
    </location>
</feature>
<dbReference type="SMART" id="SM00899">
    <property type="entry name" value="FeoA"/>
    <property type="match status" value="1"/>
</dbReference>
<evidence type="ECO:0000256" key="12">
    <source>
        <dbReference type="ARBA" id="ARBA00032593"/>
    </source>
</evidence>
<sequence>MTPMKEDYLKIIFELGGTKKKVSNKQIALSLDIAAGSVTEMVGKLVQEGLAKHTPYAGISLTKKGIRYAETLVRKHRIWEDFLVDKLDYDLPDVHTEAEVLEHVTSERLVDSLEAFLGHPTHCPHGGAIPDKDGHYQEDSHTSLADTPDGTTVTIERFIDNHDLLVYLHDTLLKIGQQVTVLKHDPFEGPVTVAIETTGEEIPVSFKAAHNVFVK</sequence>
<dbReference type="InterPro" id="IPR038157">
    <property type="entry name" value="FeoA_core_dom"/>
</dbReference>
<evidence type="ECO:0000256" key="3">
    <source>
        <dbReference type="ARBA" id="ARBA00011738"/>
    </source>
</evidence>
<dbReference type="InterPro" id="IPR036421">
    <property type="entry name" value="Fe_dep_repressor_sf"/>
</dbReference>
<gene>
    <name evidence="15" type="primary">mntR</name>
    <name evidence="16" type="ORF">EUZ87_04280</name>
    <name evidence="14" type="ORF">LP667_03885</name>
    <name evidence="15" type="ORF">LPPLD21_01603</name>
</gene>
<evidence type="ECO:0000313" key="15">
    <source>
        <dbReference type="EMBL" id="GBF02071.1"/>
    </source>
</evidence>
<protein>
    <recommendedName>
        <fullName evidence="12">Manganese transport regulator</fullName>
    </recommendedName>
</protein>
<dbReference type="SUPFAM" id="SSF50037">
    <property type="entry name" value="C-terminal domain of transcriptional repressors"/>
    <property type="match status" value="1"/>
</dbReference>
<evidence type="ECO:0000256" key="11">
    <source>
        <dbReference type="ARBA" id="ARBA00023211"/>
    </source>
</evidence>
<reference evidence="14 18" key="2">
    <citation type="submission" date="2018-10" db="EMBL/GenBank/DDBJ databases">
        <title>Genome seuquencing of Lactobacillus species.</title>
        <authorList>
            <person name="Baek C."/>
            <person name="Yi H."/>
        </authorList>
    </citation>
    <scope>NUCLEOTIDE SEQUENCE [LARGE SCALE GENOMIC DNA]</scope>
    <source>
        <strain evidence="14 18">DSM 10667</strain>
    </source>
</reference>
<evidence type="ECO:0000259" key="13">
    <source>
        <dbReference type="PROSITE" id="PS50944"/>
    </source>
</evidence>
<evidence type="ECO:0000256" key="9">
    <source>
        <dbReference type="ARBA" id="ARBA00023159"/>
    </source>
</evidence>
<name>A0A098R819_9LACO</name>
<evidence type="ECO:0000313" key="17">
    <source>
        <dbReference type="Proteomes" id="UP000236162"/>
    </source>
</evidence>
<keyword evidence="11" id="KW-0464">Manganese</keyword>
<dbReference type="EMBL" id="CP032744">
    <property type="protein sequence ID" value="AYJ38020.1"/>
    <property type="molecule type" value="Genomic_DNA"/>
</dbReference>
<dbReference type="SMART" id="SM00529">
    <property type="entry name" value="HTH_DTXR"/>
    <property type="match status" value="1"/>
</dbReference>
<evidence type="ECO:0000256" key="7">
    <source>
        <dbReference type="ARBA" id="ARBA00023015"/>
    </source>
</evidence>